<dbReference type="AlphaFoldDB" id="A0AA40C7M3"/>
<accession>A0AA40C7M3</accession>
<evidence type="ECO:0000313" key="4">
    <source>
        <dbReference type="Proteomes" id="UP001175000"/>
    </source>
</evidence>
<keyword evidence="4" id="KW-1185">Reference proteome</keyword>
<evidence type="ECO:0000256" key="2">
    <source>
        <dbReference type="ARBA" id="ARBA00023043"/>
    </source>
</evidence>
<dbReference type="PANTHER" id="PTHR24123">
    <property type="entry name" value="ANKYRIN REPEAT-CONTAINING"/>
    <property type="match status" value="1"/>
</dbReference>
<gene>
    <name evidence="3" type="ORF">B0T14DRAFT_146765</name>
</gene>
<evidence type="ECO:0000313" key="3">
    <source>
        <dbReference type="EMBL" id="KAK0627980.1"/>
    </source>
</evidence>
<dbReference type="InterPro" id="IPR051165">
    <property type="entry name" value="Multifunctional_ANK_Repeat"/>
</dbReference>
<dbReference type="Gene3D" id="1.25.40.20">
    <property type="entry name" value="Ankyrin repeat-containing domain"/>
    <property type="match status" value="1"/>
</dbReference>
<keyword evidence="2" id="KW-0040">ANK repeat</keyword>
<proteinExistence type="predicted"/>
<reference evidence="3" key="1">
    <citation type="submission" date="2023-06" db="EMBL/GenBank/DDBJ databases">
        <title>Genome-scale phylogeny and comparative genomics of the fungal order Sordariales.</title>
        <authorList>
            <consortium name="Lawrence Berkeley National Laboratory"/>
            <person name="Hensen N."/>
            <person name="Bonometti L."/>
            <person name="Westerberg I."/>
            <person name="Brannstrom I.O."/>
            <person name="Guillou S."/>
            <person name="Cros-Aarteil S."/>
            <person name="Calhoun S."/>
            <person name="Haridas S."/>
            <person name="Kuo A."/>
            <person name="Mondo S."/>
            <person name="Pangilinan J."/>
            <person name="Riley R."/>
            <person name="Labutti K."/>
            <person name="Andreopoulos B."/>
            <person name="Lipzen A."/>
            <person name="Chen C."/>
            <person name="Yanf M."/>
            <person name="Daum C."/>
            <person name="Ng V."/>
            <person name="Clum A."/>
            <person name="Steindorff A."/>
            <person name="Ohm R."/>
            <person name="Martin F."/>
            <person name="Silar P."/>
            <person name="Natvig D."/>
            <person name="Lalanne C."/>
            <person name="Gautier V."/>
            <person name="Ament-Velasquez S.L."/>
            <person name="Kruys A."/>
            <person name="Hutchinson M.I."/>
            <person name="Powell A.J."/>
            <person name="Barry K."/>
            <person name="Miller A.N."/>
            <person name="Grigoriev I.V."/>
            <person name="Debuchy R."/>
            <person name="Gladieux P."/>
            <person name="Thoren M.H."/>
            <person name="Johannesson H."/>
        </authorList>
    </citation>
    <scope>NUCLEOTIDE SEQUENCE</scope>
    <source>
        <strain evidence="3">CBS 606.72</strain>
    </source>
</reference>
<dbReference type="EMBL" id="JAULSU010000002">
    <property type="protein sequence ID" value="KAK0627980.1"/>
    <property type="molecule type" value="Genomic_DNA"/>
</dbReference>
<dbReference type="SUPFAM" id="SSF48403">
    <property type="entry name" value="Ankyrin repeat"/>
    <property type="match status" value="1"/>
</dbReference>
<dbReference type="PANTHER" id="PTHR24123:SF141">
    <property type="entry name" value="ANKYRIN 2, ISOFORM U"/>
    <property type="match status" value="1"/>
</dbReference>
<name>A0AA40C7M3_9PEZI</name>
<evidence type="ECO:0008006" key="5">
    <source>
        <dbReference type="Google" id="ProtNLM"/>
    </source>
</evidence>
<sequence length="543" mass="60978">MVRILDLPAELFHEILIFACLVRGVRRALRLNLVSTAFQRALQPALFASGLLDAFHGYGVGETLALWQVKHYPQSKVQLWHQYIAHRIGNATVLNEKPYQGPDWERRLLLTRRVGEAYCELSGSTCDVDWAARVRSELAWLVLDRAAGAPGESDWIRLQGEDRWELCRRDTGRLRMETYSLGVDLLSLAAHLNNIHLAKKLLSEGHCPSQHNYLLPPATETAAFAGHREMLLLLQEHLPDYDETSGPRRSGDDGLGYKSDTGALYGAALRGDLEMVKLALYPPSRKNADDPKTSTDIFGYRWGCTRESFQHSPADFIYYAVRATRDWPVFEYLISAFGWLRPNDEYTKFRCLYNQVNRGNMDMLTAMVHADGFGFEEVFQNNLCTLLRCAVRQCREDIVDYIFEHMGRQSSGIARHFASECDCITQIIGGLDPDTGPPLPLLAAAAATGSVSMLKKLIDRGLRVEKGQDSGWHPALVAALEQENLEMASVLLTLRGPSGRWRKKLLKRPEDCGLGGLSSAKAFIQAHWGNEHWQPGGRDKSQA</sequence>
<keyword evidence="1" id="KW-0677">Repeat</keyword>
<organism evidence="3 4">
    <name type="scientific">Immersiella caudata</name>
    <dbReference type="NCBI Taxonomy" id="314043"/>
    <lineage>
        <taxon>Eukaryota</taxon>
        <taxon>Fungi</taxon>
        <taxon>Dikarya</taxon>
        <taxon>Ascomycota</taxon>
        <taxon>Pezizomycotina</taxon>
        <taxon>Sordariomycetes</taxon>
        <taxon>Sordariomycetidae</taxon>
        <taxon>Sordariales</taxon>
        <taxon>Lasiosphaeriaceae</taxon>
        <taxon>Immersiella</taxon>
    </lineage>
</organism>
<dbReference type="InterPro" id="IPR036770">
    <property type="entry name" value="Ankyrin_rpt-contain_sf"/>
</dbReference>
<comment type="caution">
    <text evidence="3">The sequence shown here is derived from an EMBL/GenBank/DDBJ whole genome shotgun (WGS) entry which is preliminary data.</text>
</comment>
<dbReference type="Proteomes" id="UP001175000">
    <property type="component" value="Unassembled WGS sequence"/>
</dbReference>
<evidence type="ECO:0000256" key="1">
    <source>
        <dbReference type="ARBA" id="ARBA00022737"/>
    </source>
</evidence>
<protein>
    <recommendedName>
        <fullName evidence="5">Ankyrin</fullName>
    </recommendedName>
</protein>